<evidence type="ECO:0000313" key="3">
    <source>
        <dbReference type="Proteomes" id="UP001162802"/>
    </source>
</evidence>
<dbReference type="PANTHER" id="PTHR30154">
    <property type="entry name" value="LEUCINE-RESPONSIVE REGULATORY PROTEIN"/>
    <property type="match status" value="1"/>
</dbReference>
<dbReference type="InterPro" id="IPR019887">
    <property type="entry name" value="Tscrpt_reg_AsnC/Lrp_C"/>
</dbReference>
<reference evidence="2" key="1">
    <citation type="submission" date="2022-03" db="EMBL/GenBank/DDBJ databases">
        <title>Identification of a novel bacterium isolated from mangrove sediments.</title>
        <authorList>
            <person name="Pan X."/>
        </authorList>
    </citation>
    <scope>NUCLEOTIDE SEQUENCE</scope>
    <source>
        <strain evidence="2">B2637</strain>
    </source>
</reference>
<keyword evidence="3" id="KW-1185">Reference proteome</keyword>
<feature type="domain" description="Transcription regulator AsnC/Lrp ligand binding" evidence="1">
    <location>
        <begin position="19"/>
        <end position="91"/>
    </location>
</feature>
<accession>A0ABT0AFZ7</accession>
<proteinExistence type="predicted"/>
<dbReference type="Pfam" id="PF01037">
    <property type="entry name" value="AsnC_trans_reg"/>
    <property type="match status" value="1"/>
</dbReference>
<gene>
    <name evidence="2" type="ORF">MTR65_15650</name>
</gene>
<dbReference type="InterPro" id="IPR011008">
    <property type="entry name" value="Dimeric_a/b-barrel"/>
</dbReference>
<name>A0ABT0AFZ7_9SPHN</name>
<dbReference type="PANTHER" id="PTHR30154:SF46">
    <property type="entry name" value="TRANSCRIPTIONAL REGULATORY PROTEIN"/>
    <property type="match status" value="1"/>
</dbReference>
<comment type="caution">
    <text evidence="2">The sequence shown here is derived from an EMBL/GenBank/DDBJ whole genome shotgun (WGS) entry which is preliminary data.</text>
</comment>
<dbReference type="Proteomes" id="UP001162802">
    <property type="component" value="Unassembled WGS sequence"/>
</dbReference>
<sequence>MALLAPEKLNLGISAFVNVRLRVQSREADKAFRERIMSLPEVVSCDYTTGDMDFILRIWTRDLEHYSEFISDKLLVDDLTQSVTTYVVMKQMKSTTQLPLEYL</sequence>
<organism evidence="2 3">
    <name type="scientific">Novosphingobium mangrovi</name>
    <name type="common">ex Hu et al. 2023</name>
    <dbReference type="NCBI Taxonomy" id="2930094"/>
    <lineage>
        <taxon>Bacteria</taxon>
        <taxon>Pseudomonadati</taxon>
        <taxon>Pseudomonadota</taxon>
        <taxon>Alphaproteobacteria</taxon>
        <taxon>Sphingomonadales</taxon>
        <taxon>Sphingomonadaceae</taxon>
        <taxon>Novosphingobium</taxon>
    </lineage>
</organism>
<evidence type="ECO:0000313" key="2">
    <source>
        <dbReference type="EMBL" id="MCJ1962128.1"/>
    </source>
</evidence>
<protein>
    <submittedName>
        <fullName evidence="2">Lrp/AsnC family transcriptional regulator</fullName>
    </submittedName>
</protein>
<dbReference type="Gene3D" id="3.30.70.920">
    <property type="match status" value="1"/>
</dbReference>
<dbReference type="EMBL" id="JALHAT010000034">
    <property type="protein sequence ID" value="MCJ1962128.1"/>
    <property type="molecule type" value="Genomic_DNA"/>
</dbReference>
<dbReference type="RefSeq" id="WP_243801812.1">
    <property type="nucleotide sequence ID" value="NZ_JALHAT010000034.1"/>
</dbReference>
<evidence type="ECO:0000259" key="1">
    <source>
        <dbReference type="Pfam" id="PF01037"/>
    </source>
</evidence>
<dbReference type="SUPFAM" id="SSF54909">
    <property type="entry name" value="Dimeric alpha+beta barrel"/>
    <property type="match status" value="1"/>
</dbReference>